<dbReference type="GO" id="GO:0008990">
    <property type="term" value="F:rRNA (guanine-N2-)-methyltransferase activity"/>
    <property type="evidence" value="ECO:0007669"/>
    <property type="project" value="TreeGrafter"/>
</dbReference>
<dbReference type="GO" id="GO:0070043">
    <property type="term" value="F:rRNA (guanine-N7-)-methyltransferase activity"/>
    <property type="evidence" value="ECO:0007669"/>
    <property type="project" value="TreeGrafter"/>
</dbReference>
<keyword evidence="1 5" id="KW-0489">Methyltransferase</keyword>
<dbReference type="Pfam" id="PF01170">
    <property type="entry name" value="UPF0020"/>
    <property type="match status" value="1"/>
</dbReference>
<dbReference type="AlphaFoldDB" id="A0A9D1AR58"/>
<dbReference type="InterPro" id="IPR053943">
    <property type="entry name" value="RlmKL-like_Mtase_CS"/>
</dbReference>
<keyword evidence="3" id="KW-0694">RNA-binding</keyword>
<dbReference type="PROSITE" id="PS00092">
    <property type="entry name" value="N6_MTASE"/>
    <property type="match status" value="1"/>
</dbReference>
<accession>A0A9D1AR58</accession>
<dbReference type="InterPro" id="IPR054170">
    <property type="entry name" value="RlmL_1st"/>
</dbReference>
<dbReference type="SUPFAM" id="SSF53335">
    <property type="entry name" value="S-adenosyl-L-methionine-dependent methyltransferases"/>
    <property type="match status" value="1"/>
</dbReference>
<dbReference type="EMBL" id="DVGZ01000112">
    <property type="protein sequence ID" value="HIR48083.1"/>
    <property type="molecule type" value="Genomic_DNA"/>
</dbReference>
<dbReference type="Gene3D" id="3.30.2130.30">
    <property type="match status" value="1"/>
</dbReference>
<dbReference type="SMART" id="SM00981">
    <property type="entry name" value="THUMP"/>
    <property type="match status" value="1"/>
</dbReference>
<reference evidence="5" key="2">
    <citation type="journal article" date="2021" name="PeerJ">
        <title>Extensive microbial diversity within the chicken gut microbiome revealed by metagenomics and culture.</title>
        <authorList>
            <person name="Gilroy R."/>
            <person name="Ravi A."/>
            <person name="Getino M."/>
            <person name="Pursley I."/>
            <person name="Horton D.L."/>
            <person name="Alikhan N.F."/>
            <person name="Baker D."/>
            <person name="Gharbi K."/>
            <person name="Hall N."/>
            <person name="Watson M."/>
            <person name="Adriaenssens E.M."/>
            <person name="Foster-Nyarko E."/>
            <person name="Jarju S."/>
            <person name="Secka A."/>
            <person name="Antonio M."/>
            <person name="Oren A."/>
            <person name="Chaudhuri R.R."/>
            <person name="La Ragione R."/>
            <person name="Hildebrand F."/>
            <person name="Pallen M.J."/>
        </authorList>
    </citation>
    <scope>NUCLEOTIDE SEQUENCE</scope>
    <source>
        <strain evidence="5">ChiSxjej1B13-7958</strain>
    </source>
</reference>
<dbReference type="Gene3D" id="3.40.50.150">
    <property type="entry name" value="Vaccinia Virus protein VP39"/>
    <property type="match status" value="1"/>
</dbReference>
<dbReference type="InterPro" id="IPR029063">
    <property type="entry name" value="SAM-dependent_MTases_sf"/>
</dbReference>
<dbReference type="PROSITE" id="PS01261">
    <property type="entry name" value="UPF0020"/>
    <property type="match status" value="1"/>
</dbReference>
<dbReference type="InterPro" id="IPR000241">
    <property type="entry name" value="RlmKL-like_Mtase"/>
</dbReference>
<evidence type="ECO:0000256" key="1">
    <source>
        <dbReference type="ARBA" id="ARBA00022603"/>
    </source>
</evidence>
<sequence length="380" mass="42878">MNQYQMAVPCLLGVEGFVADELRAMEAQNVEPQNGRVLFTGGDELLARANLWCRYGERVLIQLGSFRAITFEELFQGVRALPWEEWIGKKDAFPVKGRSLNSKLSSVPACQSIIKKAIVERLSKRYGVPWLEETGSVHQVQFLLMKDQVSVMLDTSGPGLHKRGYRGNSVEAPIKETLAASMIHLSRLRWDGALYDPFCGSGTLLIEGALYALNIAPGLRRHFAAEKWESVAPGVWKWEKERALSMIRRDAAFEAHGSDLDPAAVSLTMENARKAGVVARLHVEQRAVSEFAPSGDRGWVVCNPPYGERLLDIRAAEEIYREMGRVFPQRPGWSYTVISPDETFEECFGRRADKRRKLYNGMMKCQVYQYFKAPRESGKN</sequence>
<dbReference type="GO" id="GO:0003723">
    <property type="term" value="F:RNA binding"/>
    <property type="evidence" value="ECO:0007669"/>
    <property type="project" value="UniProtKB-UniRule"/>
</dbReference>
<keyword evidence="2" id="KW-0808">Transferase</keyword>
<dbReference type="PANTHER" id="PTHR47313:SF1">
    <property type="entry name" value="RIBOSOMAL RNA LARGE SUBUNIT METHYLTRANSFERASE K_L"/>
    <property type="match status" value="1"/>
</dbReference>
<dbReference type="Pfam" id="PF02926">
    <property type="entry name" value="THUMP"/>
    <property type="match status" value="1"/>
</dbReference>
<organism evidence="5 6">
    <name type="scientific">Candidatus Caccousia avicola</name>
    <dbReference type="NCBI Taxonomy" id="2840721"/>
    <lineage>
        <taxon>Bacteria</taxon>
        <taxon>Bacillati</taxon>
        <taxon>Bacillota</taxon>
        <taxon>Clostridia</taxon>
        <taxon>Eubacteriales</taxon>
        <taxon>Oscillospiraceae</taxon>
        <taxon>Oscillospiraceae incertae sedis</taxon>
        <taxon>Candidatus Caccousia</taxon>
    </lineage>
</organism>
<evidence type="ECO:0000256" key="2">
    <source>
        <dbReference type="ARBA" id="ARBA00022679"/>
    </source>
</evidence>
<dbReference type="Pfam" id="PF22020">
    <property type="entry name" value="RlmL_1st"/>
    <property type="match status" value="1"/>
</dbReference>
<name>A0A9D1AR58_9FIRM</name>
<proteinExistence type="predicted"/>
<dbReference type="PANTHER" id="PTHR47313">
    <property type="entry name" value="RIBOSOMAL RNA LARGE SUBUNIT METHYLTRANSFERASE K/L"/>
    <property type="match status" value="1"/>
</dbReference>
<evidence type="ECO:0000256" key="3">
    <source>
        <dbReference type="PROSITE-ProRule" id="PRU00529"/>
    </source>
</evidence>
<evidence type="ECO:0000259" key="4">
    <source>
        <dbReference type="PROSITE" id="PS51165"/>
    </source>
</evidence>
<protein>
    <submittedName>
        <fullName evidence="5">Class I SAM-dependent RNA methyltransferase</fullName>
    </submittedName>
</protein>
<feature type="domain" description="THUMP" evidence="4">
    <location>
        <begin position="45"/>
        <end position="155"/>
    </location>
</feature>
<dbReference type="InterPro" id="IPR002052">
    <property type="entry name" value="DNA_methylase_N6_adenine_CS"/>
</dbReference>
<dbReference type="CDD" id="cd11715">
    <property type="entry name" value="THUMP_AdoMetMT"/>
    <property type="match status" value="1"/>
</dbReference>
<comment type="caution">
    <text evidence="5">The sequence shown here is derived from an EMBL/GenBank/DDBJ whole genome shotgun (WGS) entry which is preliminary data.</text>
</comment>
<dbReference type="PROSITE" id="PS51165">
    <property type="entry name" value="THUMP"/>
    <property type="match status" value="1"/>
</dbReference>
<evidence type="ECO:0000313" key="5">
    <source>
        <dbReference type="EMBL" id="HIR48083.1"/>
    </source>
</evidence>
<reference evidence="5" key="1">
    <citation type="submission" date="2020-10" db="EMBL/GenBank/DDBJ databases">
        <authorList>
            <person name="Gilroy R."/>
        </authorList>
    </citation>
    <scope>NUCLEOTIDE SEQUENCE</scope>
    <source>
        <strain evidence="5">ChiSxjej1B13-7958</strain>
    </source>
</reference>
<dbReference type="InterPro" id="IPR004114">
    <property type="entry name" value="THUMP_dom"/>
</dbReference>
<evidence type="ECO:0000313" key="6">
    <source>
        <dbReference type="Proteomes" id="UP000824242"/>
    </source>
</evidence>
<gene>
    <name evidence="5" type="ORF">IAB89_10610</name>
</gene>
<dbReference type="Proteomes" id="UP000824242">
    <property type="component" value="Unassembled WGS sequence"/>
</dbReference>